<evidence type="ECO:0000259" key="1">
    <source>
        <dbReference type="Pfam" id="PF09313"/>
    </source>
</evidence>
<dbReference type="RefSeq" id="WP_240591114.1">
    <property type="nucleotide sequence ID" value="NZ_JAKUDL010000003.1"/>
</dbReference>
<protein>
    <submittedName>
        <fullName evidence="2">DUF1971 domain-containing protein</fullName>
    </submittedName>
</protein>
<name>A0AAJ1BHE3_9GAMM</name>
<reference evidence="2 3" key="1">
    <citation type="submission" date="2022-02" db="EMBL/GenBank/DDBJ databases">
        <title>The genome sequence of Shewanella sp. 3B26.</title>
        <authorList>
            <person name="Du J."/>
        </authorList>
    </citation>
    <scope>NUCLEOTIDE SEQUENCE [LARGE SCALE GENOMIC DNA]</scope>
    <source>
        <strain evidence="2 3">3B26</strain>
    </source>
</reference>
<accession>A0AAJ1BHE3</accession>
<evidence type="ECO:0000313" key="3">
    <source>
        <dbReference type="Proteomes" id="UP001297581"/>
    </source>
</evidence>
<organism evidence="2 3">
    <name type="scientific">Shewanella zhuhaiensis</name>
    <dbReference type="NCBI Taxonomy" id="2919576"/>
    <lineage>
        <taxon>Bacteria</taxon>
        <taxon>Pseudomonadati</taxon>
        <taxon>Pseudomonadota</taxon>
        <taxon>Gammaproteobacteria</taxon>
        <taxon>Alteromonadales</taxon>
        <taxon>Shewanellaceae</taxon>
        <taxon>Shewanella</taxon>
    </lineage>
</organism>
<dbReference type="Proteomes" id="UP001297581">
    <property type="component" value="Unassembled WGS sequence"/>
</dbReference>
<feature type="domain" description="TehB/YeaR-like" evidence="1">
    <location>
        <begin position="13"/>
        <end position="92"/>
    </location>
</feature>
<keyword evidence="3" id="KW-1185">Reference proteome</keyword>
<dbReference type="AlphaFoldDB" id="A0AAJ1BHE3"/>
<dbReference type="Gene3D" id="2.60.120.10">
    <property type="entry name" value="Jelly Rolls"/>
    <property type="match status" value="1"/>
</dbReference>
<comment type="caution">
    <text evidence="2">The sequence shown here is derived from an EMBL/GenBank/DDBJ whole genome shotgun (WGS) entry which is preliminary data.</text>
</comment>
<proteinExistence type="predicted"/>
<dbReference type="SUPFAM" id="SSF51197">
    <property type="entry name" value="Clavaminate synthase-like"/>
    <property type="match status" value="1"/>
</dbReference>
<dbReference type="InterPro" id="IPR014710">
    <property type="entry name" value="RmlC-like_jellyroll"/>
</dbReference>
<dbReference type="Pfam" id="PF09313">
    <property type="entry name" value="TehB-like"/>
    <property type="match status" value="1"/>
</dbReference>
<dbReference type="EMBL" id="JAKUDL010000003">
    <property type="protein sequence ID" value="MCH4294823.1"/>
    <property type="molecule type" value="Genomic_DNA"/>
</dbReference>
<sequence length="138" mass="15615">MALVPKNYIPLGSTRVFGGNDVPELLLCQHKTRKGFFSQIEVLEGELLWFGYREQDGEPTIEVRLNAKDRAMTHPGKLYRIEPLTEDTRFRLNVFAHESLHEANANADTTVGLFLEGEHCDTDPVFIEGTGYGLQAHR</sequence>
<dbReference type="InterPro" id="IPR015392">
    <property type="entry name" value="TehB/YeaR-like_dom"/>
</dbReference>
<gene>
    <name evidence="2" type="ORF">MJ923_10965</name>
</gene>
<evidence type="ECO:0000313" key="2">
    <source>
        <dbReference type="EMBL" id="MCH4294823.1"/>
    </source>
</evidence>